<keyword evidence="1" id="KW-0472">Membrane</keyword>
<evidence type="ECO:0000256" key="1">
    <source>
        <dbReference type="SAM" id="Phobius"/>
    </source>
</evidence>
<keyword evidence="1" id="KW-0812">Transmembrane</keyword>
<feature type="transmembrane region" description="Helical" evidence="1">
    <location>
        <begin position="20"/>
        <end position="40"/>
    </location>
</feature>
<gene>
    <name evidence="2" type="ORF">LCGC14_2144250</name>
</gene>
<name>A0A0F9DXG5_9ZZZZ</name>
<evidence type="ECO:0000313" key="2">
    <source>
        <dbReference type="EMBL" id="KKL66513.1"/>
    </source>
</evidence>
<dbReference type="AlphaFoldDB" id="A0A0F9DXG5"/>
<protein>
    <submittedName>
        <fullName evidence="2">Uncharacterized protein</fullName>
    </submittedName>
</protein>
<sequence>MLARKNDQTVISIPGALKLVGIITGTWAILVVLSATLAYLPEHPDFSLFTTYLSDIGDTAGWPQILFNSGTLPYVISS</sequence>
<dbReference type="EMBL" id="LAZR01027177">
    <property type="protein sequence ID" value="KKL66513.1"/>
    <property type="molecule type" value="Genomic_DNA"/>
</dbReference>
<accession>A0A0F9DXG5</accession>
<keyword evidence="1" id="KW-1133">Transmembrane helix</keyword>
<proteinExistence type="predicted"/>
<organism evidence="2">
    <name type="scientific">marine sediment metagenome</name>
    <dbReference type="NCBI Taxonomy" id="412755"/>
    <lineage>
        <taxon>unclassified sequences</taxon>
        <taxon>metagenomes</taxon>
        <taxon>ecological metagenomes</taxon>
    </lineage>
</organism>
<reference evidence="2" key="1">
    <citation type="journal article" date="2015" name="Nature">
        <title>Complex archaea that bridge the gap between prokaryotes and eukaryotes.</title>
        <authorList>
            <person name="Spang A."/>
            <person name="Saw J.H."/>
            <person name="Jorgensen S.L."/>
            <person name="Zaremba-Niedzwiedzka K."/>
            <person name="Martijn J."/>
            <person name="Lind A.E."/>
            <person name="van Eijk R."/>
            <person name="Schleper C."/>
            <person name="Guy L."/>
            <person name="Ettema T.J."/>
        </authorList>
    </citation>
    <scope>NUCLEOTIDE SEQUENCE</scope>
</reference>
<comment type="caution">
    <text evidence="2">The sequence shown here is derived from an EMBL/GenBank/DDBJ whole genome shotgun (WGS) entry which is preliminary data.</text>
</comment>